<name>A0A382NCY0_9ZZZZ</name>
<feature type="non-terminal residue" evidence="1">
    <location>
        <position position="47"/>
    </location>
</feature>
<reference evidence="1" key="1">
    <citation type="submission" date="2018-05" db="EMBL/GenBank/DDBJ databases">
        <authorList>
            <person name="Lanie J.A."/>
            <person name="Ng W.-L."/>
            <person name="Kazmierczak K.M."/>
            <person name="Andrzejewski T.M."/>
            <person name="Davidsen T.M."/>
            <person name="Wayne K.J."/>
            <person name="Tettelin H."/>
            <person name="Glass J.I."/>
            <person name="Rusch D."/>
            <person name="Podicherti R."/>
            <person name="Tsui H.-C.T."/>
            <person name="Winkler M.E."/>
        </authorList>
    </citation>
    <scope>NUCLEOTIDE SEQUENCE</scope>
</reference>
<dbReference type="EMBL" id="UINC01098701">
    <property type="protein sequence ID" value="SVC57431.1"/>
    <property type="molecule type" value="Genomic_DNA"/>
</dbReference>
<protein>
    <submittedName>
        <fullName evidence="1">Uncharacterized protein</fullName>
    </submittedName>
</protein>
<proteinExistence type="predicted"/>
<gene>
    <name evidence="1" type="ORF">METZ01_LOCUS310285</name>
</gene>
<dbReference type="AlphaFoldDB" id="A0A382NCY0"/>
<accession>A0A382NCY0</accession>
<sequence>MIKYNWEKIMNATEGDPVSILLIIHTLTHKRLPNSTRDPAYKYWGRN</sequence>
<evidence type="ECO:0000313" key="1">
    <source>
        <dbReference type="EMBL" id="SVC57431.1"/>
    </source>
</evidence>
<organism evidence="1">
    <name type="scientific">marine metagenome</name>
    <dbReference type="NCBI Taxonomy" id="408172"/>
    <lineage>
        <taxon>unclassified sequences</taxon>
        <taxon>metagenomes</taxon>
        <taxon>ecological metagenomes</taxon>
    </lineage>
</organism>